<dbReference type="PANTHER" id="PTHR24220">
    <property type="entry name" value="IMPORT ATP-BINDING PROTEIN"/>
    <property type="match status" value="1"/>
</dbReference>
<evidence type="ECO:0000256" key="9">
    <source>
        <dbReference type="ARBA" id="ARBA00054718"/>
    </source>
</evidence>
<dbReference type="GO" id="GO:0005524">
    <property type="term" value="F:ATP binding"/>
    <property type="evidence" value="ECO:0007669"/>
    <property type="project" value="UniProtKB-UniRule"/>
</dbReference>
<evidence type="ECO:0000313" key="14">
    <source>
        <dbReference type="Proteomes" id="UP000029914"/>
    </source>
</evidence>
<dbReference type="Pfam" id="PF00005">
    <property type="entry name" value="ABC_tran"/>
    <property type="match status" value="1"/>
</dbReference>
<evidence type="ECO:0000313" key="13">
    <source>
        <dbReference type="EMBL" id="AIT60489.1"/>
    </source>
</evidence>
<name>A0A097IED0_9CORY</name>
<dbReference type="GO" id="GO:0051301">
    <property type="term" value="P:cell division"/>
    <property type="evidence" value="ECO:0007669"/>
    <property type="project" value="UniProtKB-UniRule"/>
</dbReference>
<dbReference type="HOGENOM" id="CLU_000604_1_22_11"/>
<dbReference type="KEGG" id="cdo:CDOO_03910"/>
<evidence type="ECO:0000256" key="8">
    <source>
        <dbReference type="ARBA" id="ARBA00023306"/>
    </source>
</evidence>
<dbReference type="InterPro" id="IPR017871">
    <property type="entry name" value="ABC_transporter-like_CS"/>
</dbReference>
<keyword evidence="8 11" id="KW-0131">Cell cycle</keyword>
<dbReference type="InterPro" id="IPR003593">
    <property type="entry name" value="AAA+_ATPase"/>
</dbReference>
<keyword evidence="6 11" id="KW-0067">ATP-binding</keyword>
<evidence type="ECO:0000256" key="7">
    <source>
        <dbReference type="ARBA" id="ARBA00023136"/>
    </source>
</evidence>
<dbReference type="InterPro" id="IPR005286">
    <property type="entry name" value="Cell_div_FtsE"/>
</dbReference>
<dbReference type="FunFam" id="3.40.50.300:FF:000056">
    <property type="entry name" value="Cell division ATP-binding protein FtsE"/>
    <property type="match status" value="1"/>
</dbReference>
<evidence type="ECO:0000256" key="4">
    <source>
        <dbReference type="ARBA" id="ARBA00022618"/>
    </source>
</evidence>
<keyword evidence="3 11" id="KW-1003">Cell membrane</keyword>
<comment type="similarity">
    <text evidence="1 11">Belongs to the ABC transporter superfamily.</text>
</comment>
<reference evidence="13 14" key="1">
    <citation type="submission" date="2013-09" db="EMBL/GenBank/DDBJ databases">
        <title>Complete genome sequence of Corynebacterium doosanense CAU 212(T) (=DSM 45436(T)), isolated from activated sludge.</title>
        <authorList>
            <person name="Schaffert L."/>
            <person name="Albersmeier A."/>
            <person name="Kalinowski J."/>
            <person name="Ruckert C."/>
        </authorList>
    </citation>
    <scope>NUCLEOTIDE SEQUENCE [LARGE SCALE GENOMIC DNA]</scope>
    <source>
        <strain evidence="13 14">CAU 212</strain>
    </source>
</reference>
<protein>
    <recommendedName>
        <fullName evidence="2 11">Cell division ATP-binding protein FtsE</fullName>
    </recommendedName>
</protein>
<dbReference type="STRING" id="558173.CDOO_03910"/>
<evidence type="ECO:0000256" key="3">
    <source>
        <dbReference type="ARBA" id="ARBA00022475"/>
    </source>
</evidence>
<evidence type="ECO:0000256" key="6">
    <source>
        <dbReference type="ARBA" id="ARBA00022840"/>
    </source>
</evidence>
<dbReference type="SMART" id="SM00382">
    <property type="entry name" value="AAA"/>
    <property type="match status" value="1"/>
</dbReference>
<dbReference type="AlphaFoldDB" id="A0A097IED0"/>
<dbReference type="GO" id="GO:0005886">
    <property type="term" value="C:plasma membrane"/>
    <property type="evidence" value="ECO:0007669"/>
    <property type="project" value="UniProtKB-SubCell"/>
</dbReference>
<comment type="subunit">
    <text evidence="10 11">Homodimer. Forms a membrane-associated complex with FtsX.</text>
</comment>
<dbReference type="NCBIfam" id="TIGR02673">
    <property type="entry name" value="FtsE"/>
    <property type="match status" value="1"/>
</dbReference>
<organism evidence="13 14">
    <name type="scientific">Corynebacterium doosanense CAU 212 = DSM 45436</name>
    <dbReference type="NCBI Taxonomy" id="558173"/>
    <lineage>
        <taxon>Bacteria</taxon>
        <taxon>Bacillati</taxon>
        <taxon>Actinomycetota</taxon>
        <taxon>Actinomycetes</taxon>
        <taxon>Mycobacteriales</taxon>
        <taxon>Corynebacteriaceae</taxon>
        <taxon>Corynebacterium</taxon>
    </lineage>
</organism>
<dbReference type="Gene3D" id="3.40.50.300">
    <property type="entry name" value="P-loop containing nucleotide triphosphate hydrolases"/>
    <property type="match status" value="1"/>
</dbReference>
<dbReference type="GO" id="GO:0016887">
    <property type="term" value="F:ATP hydrolysis activity"/>
    <property type="evidence" value="ECO:0007669"/>
    <property type="project" value="InterPro"/>
</dbReference>
<keyword evidence="14" id="KW-1185">Reference proteome</keyword>
<dbReference type="InterPro" id="IPR015854">
    <property type="entry name" value="ABC_transpr_LolD-like"/>
</dbReference>
<evidence type="ECO:0000259" key="12">
    <source>
        <dbReference type="PROSITE" id="PS50893"/>
    </source>
</evidence>
<keyword evidence="4 11" id="KW-0132">Cell division</keyword>
<proteinExistence type="inferred from homology"/>
<feature type="domain" description="ABC transporter" evidence="12">
    <location>
        <begin position="2"/>
        <end position="234"/>
    </location>
</feature>
<gene>
    <name evidence="11" type="primary">ftsE</name>
    <name evidence="13" type="ORF">CDOO_03910</name>
</gene>
<sequence>MIIFDNVTKAYPGTEKPALDGVNLEVAPGEFVFFIGPSGSGKSTLFNLLIREENVTSGNVHFDGLHVNTLKDREVSELRQRIGYVFQDFRLLPLLSVHDNVAFALEVIGKSKAEIAHAVPEALEMVGLAAKGTRRPRELSGGEQQRVAIARALVNKPRAVLADEPTGNLDPETADEIMGLFTEIHSTGTTVLMSTHNSRTVDSLRHRVLEMRDGKFVRDDDHGMYHSAETGEAL</sequence>
<dbReference type="SUPFAM" id="SSF52540">
    <property type="entry name" value="P-loop containing nucleoside triphosphate hydrolases"/>
    <property type="match status" value="1"/>
</dbReference>
<evidence type="ECO:0000256" key="1">
    <source>
        <dbReference type="ARBA" id="ARBA00005417"/>
    </source>
</evidence>
<comment type="function">
    <text evidence="9">Part of the ABC transporter FtsEX involved in cellular division. Has ATPase activity.</text>
</comment>
<dbReference type="EMBL" id="CP006764">
    <property type="protein sequence ID" value="AIT60489.1"/>
    <property type="molecule type" value="Genomic_DNA"/>
</dbReference>
<dbReference type="InterPro" id="IPR027417">
    <property type="entry name" value="P-loop_NTPase"/>
</dbReference>
<evidence type="ECO:0000256" key="10">
    <source>
        <dbReference type="ARBA" id="ARBA00063837"/>
    </source>
</evidence>
<evidence type="ECO:0000256" key="11">
    <source>
        <dbReference type="RuleBase" id="RU365094"/>
    </source>
</evidence>
<accession>A0A097IED0</accession>
<comment type="subcellular location">
    <subcellularLocation>
        <location evidence="11">Cell membrane</location>
        <topology evidence="11">Peripheral membrane protein</topology>
        <orientation evidence="11">Cytoplasmic side</orientation>
    </subcellularLocation>
</comment>
<keyword evidence="5 11" id="KW-0547">Nucleotide-binding</keyword>
<dbReference type="OrthoDB" id="9802264at2"/>
<keyword evidence="7 11" id="KW-0472">Membrane</keyword>
<dbReference type="GO" id="GO:0022857">
    <property type="term" value="F:transmembrane transporter activity"/>
    <property type="evidence" value="ECO:0007669"/>
    <property type="project" value="TreeGrafter"/>
</dbReference>
<dbReference type="InterPro" id="IPR003439">
    <property type="entry name" value="ABC_transporter-like_ATP-bd"/>
</dbReference>
<dbReference type="RefSeq" id="WP_018022943.1">
    <property type="nucleotide sequence ID" value="NZ_AQUX01000016.1"/>
</dbReference>
<dbReference type="eggNOG" id="COG2884">
    <property type="taxonomic scope" value="Bacteria"/>
</dbReference>
<evidence type="ECO:0000256" key="2">
    <source>
        <dbReference type="ARBA" id="ARBA00020019"/>
    </source>
</evidence>
<dbReference type="PROSITE" id="PS50893">
    <property type="entry name" value="ABC_TRANSPORTER_2"/>
    <property type="match status" value="1"/>
</dbReference>
<dbReference type="PANTHER" id="PTHR24220:SF470">
    <property type="entry name" value="CELL DIVISION ATP-BINDING PROTEIN FTSE"/>
    <property type="match status" value="1"/>
</dbReference>
<dbReference type="Proteomes" id="UP000029914">
    <property type="component" value="Chromosome"/>
</dbReference>
<evidence type="ECO:0000256" key="5">
    <source>
        <dbReference type="ARBA" id="ARBA00022741"/>
    </source>
</evidence>
<dbReference type="PROSITE" id="PS00211">
    <property type="entry name" value="ABC_TRANSPORTER_1"/>
    <property type="match status" value="1"/>
</dbReference>